<feature type="region of interest" description="Disordered" evidence="1">
    <location>
        <begin position="235"/>
        <end position="273"/>
    </location>
</feature>
<gene>
    <name evidence="2" type="ORF">ANIA_01605</name>
</gene>
<evidence type="ECO:0000313" key="3">
    <source>
        <dbReference type="Proteomes" id="UP000000560"/>
    </source>
</evidence>
<evidence type="ECO:0000313" key="2">
    <source>
        <dbReference type="EMBL" id="CBF85208.1"/>
    </source>
</evidence>
<reference evidence="3" key="1">
    <citation type="journal article" date="2005" name="Nature">
        <title>Sequencing of Aspergillus nidulans and comparative analysis with A. fumigatus and A. oryzae.</title>
        <authorList>
            <person name="Galagan J.E."/>
            <person name="Calvo S.E."/>
            <person name="Cuomo C."/>
            <person name="Ma L.J."/>
            <person name="Wortman J.R."/>
            <person name="Batzoglou S."/>
            <person name="Lee S.I."/>
            <person name="Basturkmen M."/>
            <person name="Spevak C.C."/>
            <person name="Clutterbuck J."/>
            <person name="Kapitonov V."/>
            <person name="Jurka J."/>
            <person name="Scazzocchio C."/>
            <person name="Farman M."/>
            <person name="Butler J."/>
            <person name="Purcell S."/>
            <person name="Harris S."/>
            <person name="Braus G.H."/>
            <person name="Draht O."/>
            <person name="Busch S."/>
            <person name="D'Enfert C."/>
            <person name="Bouchier C."/>
            <person name="Goldman G.H."/>
            <person name="Bell-Pedersen D."/>
            <person name="Griffiths-Jones S."/>
            <person name="Doonan J.H."/>
            <person name="Yu J."/>
            <person name="Vienken K."/>
            <person name="Pain A."/>
            <person name="Freitag M."/>
            <person name="Selker E.U."/>
            <person name="Archer D.B."/>
            <person name="Penalva M.A."/>
            <person name="Oakley B.R."/>
            <person name="Momany M."/>
            <person name="Tanaka T."/>
            <person name="Kumagai T."/>
            <person name="Asai K."/>
            <person name="Machida M."/>
            <person name="Nierman W.C."/>
            <person name="Denning D.W."/>
            <person name="Caddick M."/>
            <person name="Hynes M."/>
            <person name="Paoletti M."/>
            <person name="Fischer R."/>
            <person name="Miller B."/>
            <person name="Dyer P."/>
            <person name="Sachs M.S."/>
            <person name="Osmani S.A."/>
            <person name="Birren B.W."/>
        </authorList>
    </citation>
    <scope>NUCLEOTIDE SEQUENCE [LARGE SCALE GENOMIC DNA]</scope>
    <source>
        <strain evidence="3">FGSC A4 / ATCC 38163 / CBS 112.46 / NRRL 194 / M139</strain>
    </source>
</reference>
<feature type="compositionally biased region" description="Acidic residues" evidence="1">
    <location>
        <begin position="120"/>
        <end position="163"/>
    </location>
</feature>
<accession>C8VNA2</accession>
<sequence>MERPAFLLPTATSHPTKPNTRIPPILAAGKATSLSPNSTTAAEPPFSRIATISRQKLSAEAARGDPDLRRCLGHHRLLARSLYEAKQGMKRYLEEVLESESEDDEDIYGEYEFGKGEVLLQEDELVDDEDDDDDDELYDDDLEDEDDDEDIDDECPTVEEEEVVAPPASITVSPDPAADSAPAPNPDTSVKDQFSAPVPQSVPASMVPCSNSSTAPGPVWVKEKIVGAVRGLVRRRNSTSLSPSPGPSPSTPPPTASPPEAASKSEAQSALAHMAANNASCSQIPVYIHIHEHLSKPARRLERSQSQSQLQSRSQGHGRFITMRGRQYAQRLGLKVAAAVPVTT</sequence>
<feature type="region of interest" description="Disordered" evidence="1">
    <location>
        <begin position="299"/>
        <end position="319"/>
    </location>
</feature>
<dbReference type="KEGG" id="ani:ANIA_01605"/>
<dbReference type="RefSeq" id="XP_659209.1">
    <property type="nucleotide sequence ID" value="XM_654117.2"/>
</dbReference>
<accession>Q5BCX5</accession>
<protein>
    <submittedName>
        <fullName evidence="2">Uncharacterized protein</fullName>
    </submittedName>
</protein>
<keyword evidence="3" id="KW-1185">Reference proteome</keyword>
<feature type="region of interest" description="Disordered" evidence="1">
    <location>
        <begin position="1"/>
        <end position="23"/>
    </location>
</feature>
<reference evidence="3" key="2">
    <citation type="journal article" date="2009" name="Fungal Genet. Biol.">
        <title>The 2008 update of the Aspergillus nidulans genome annotation: a community effort.</title>
        <authorList>
            <person name="Wortman J.R."/>
            <person name="Gilsenan J.M."/>
            <person name="Joardar V."/>
            <person name="Deegan J."/>
            <person name="Clutterbuck J."/>
            <person name="Andersen M.R."/>
            <person name="Archer D."/>
            <person name="Bencina M."/>
            <person name="Braus G."/>
            <person name="Coutinho P."/>
            <person name="von Dohren H."/>
            <person name="Doonan J."/>
            <person name="Driessen A.J."/>
            <person name="Durek P."/>
            <person name="Espeso E."/>
            <person name="Fekete E."/>
            <person name="Flipphi M."/>
            <person name="Estrada C.G."/>
            <person name="Geysens S."/>
            <person name="Goldman G."/>
            <person name="de Groot P.W."/>
            <person name="Hansen K."/>
            <person name="Harris S.D."/>
            <person name="Heinekamp T."/>
            <person name="Helmstaedt K."/>
            <person name="Henrissat B."/>
            <person name="Hofmann G."/>
            <person name="Homan T."/>
            <person name="Horio T."/>
            <person name="Horiuchi H."/>
            <person name="James S."/>
            <person name="Jones M."/>
            <person name="Karaffa L."/>
            <person name="Karanyi Z."/>
            <person name="Kato M."/>
            <person name="Keller N."/>
            <person name="Kelly D.E."/>
            <person name="Kiel J.A."/>
            <person name="Kim J.M."/>
            <person name="van der Klei I.J."/>
            <person name="Klis F.M."/>
            <person name="Kovalchuk A."/>
            <person name="Krasevec N."/>
            <person name="Kubicek C.P."/>
            <person name="Liu B."/>
            <person name="Maccabe A."/>
            <person name="Meyer V."/>
            <person name="Mirabito P."/>
            <person name="Miskei M."/>
            <person name="Mos M."/>
            <person name="Mullins J."/>
            <person name="Nelson D.R."/>
            <person name="Nielsen J."/>
            <person name="Oakley B.R."/>
            <person name="Osmani S.A."/>
            <person name="Pakula T."/>
            <person name="Paszewski A."/>
            <person name="Paulsen I."/>
            <person name="Pilsyk S."/>
            <person name="Pocsi I."/>
            <person name="Punt P.J."/>
            <person name="Ram A.F."/>
            <person name="Ren Q."/>
            <person name="Robellet X."/>
            <person name="Robson G."/>
            <person name="Seiboth B."/>
            <person name="van Solingen P."/>
            <person name="Specht T."/>
            <person name="Sun J."/>
            <person name="Taheri-Talesh N."/>
            <person name="Takeshita N."/>
            <person name="Ussery D."/>
            <person name="vanKuyk P.A."/>
            <person name="Visser H."/>
            <person name="van de Vondervoort P.J."/>
            <person name="de Vries R.P."/>
            <person name="Walton J."/>
            <person name="Xiang X."/>
            <person name="Xiong Y."/>
            <person name="Zeng A.P."/>
            <person name="Brandt B.W."/>
            <person name="Cornell M.J."/>
            <person name="van den Hondel C.A."/>
            <person name="Visser J."/>
            <person name="Oliver S.G."/>
            <person name="Turner G."/>
        </authorList>
    </citation>
    <scope>GENOME REANNOTATION</scope>
    <source>
        <strain evidence="3">FGSC A4 / ATCC 38163 / CBS 112.46 / NRRL 194 / M139</strain>
    </source>
</reference>
<dbReference type="EMBL" id="BN001307">
    <property type="protein sequence ID" value="CBF85208.1"/>
    <property type="molecule type" value="Genomic_DNA"/>
</dbReference>
<dbReference type="VEuPathDB" id="FungiDB:AN1605"/>
<dbReference type="GeneID" id="2875704"/>
<dbReference type="AlphaFoldDB" id="Q5BCX5"/>
<dbReference type="OrthoDB" id="4505326at2759"/>
<feature type="compositionally biased region" description="Low complexity" evidence="1">
    <location>
        <begin position="304"/>
        <end position="315"/>
    </location>
</feature>
<dbReference type="Proteomes" id="UP000000560">
    <property type="component" value="Chromosome VII"/>
</dbReference>
<dbReference type="HOGENOM" id="CLU_806599_0_0_1"/>
<name>Q5BCX5_EMENI</name>
<feature type="compositionally biased region" description="Acidic residues" evidence="1">
    <location>
        <begin position="96"/>
        <end position="109"/>
    </location>
</feature>
<dbReference type="InParanoid" id="Q5BCX5"/>
<feature type="compositionally biased region" description="Polar residues" evidence="1">
    <location>
        <begin position="10"/>
        <end position="19"/>
    </location>
</feature>
<evidence type="ECO:0000256" key="1">
    <source>
        <dbReference type="SAM" id="MobiDB-lite"/>
    </source>
</evidence>
<feature type="compositionally biased region" description="Low complexity" evidence="1">
    <location>
        <begin position="173"/>
        <end position="182"/>
    </location>
</feature>
<feature type="compositionally biased region" description="Low complexity" evidence="1">
    <location>
        <begin position="258"/>
        <end position="272"/>
    </location>
</feature>
<feature type="region of interest" description="Disordered" evidence="1">
    <location>
        <begin position="96"/>
        <end position="220"/>
    </location>
</feature>
<dbReference type="OMA" id="VEHMAVE"/>
<feature type="compositionally biased region" description="Pro residues" evidence="1">
    <location>
        <begin position="244"/>
        <end position="257"/>
    </location>
</feature>
<organism evidence="2 3">
    <name type="scientific">Emericella nidulans (strain FGSC A4 / ATCC 38163 / CBS 112.46 / NRRL 194 / M139)</name>
    <name type="common">Aspergillus nidulans</name>
    <dbReference type="NCBI Taxonomy" id="227321"/>
    <lineage>
        <taxon>Eukaryota</taxon>
        <taxon>Fungi</taxon>
        <taxon>Dikarya</taxon>
        <taxon>Ascomycota</taxon>
        <taxon>Pezizomycotina</taxon>
        <taxon>Eurotiomycetes</taxon>
        <taxon>Eurotiomycetidae</taxon>
        <taxon>Eurotiales</taxon>
        <taxon>Aspergillaceae</taxon>
        <taxon>Aspergillus</taxon>
        <taxon>Aspergillus subgen. Nidulantes</taxon>
    </lineage>
</organism>
<proteinExistence type="predicted"/>